<proteinExistence type="predicted"/>
<evidence type="ECO:0000313" key="1">
    <source>
        <dbReference type="EMBL" id="MBB6471687.1"/>
    </source>
</evidence>
<sequence>MRKFLVFLILLAVVLAVLDRVAVSGVQREIARQVAAKYDLPSEPQIEVRGIPFLTQAVAGRYEEISVKIGRMSVPGGAKITRIDATLYGVRAPLMDLIQSPETADIRADRVTGLVVIPKETLDARAPRGLKVTGGGDDSLNVTGKFLLAGQEIPINAKMKIEVVKGGIRLTPENVNGVQIPDAARLLSFNVPIKDLPLSLKIESVRSTSEGLAVEGTATDVPLRA</sequence>
<dbReference type="RefSeq" id="WP_184978858.1">
    <property type="nucleotide sequence ID" value="NZ_BAAALO010000031.1"/>
</dbReference>
<dbReference type="Proteomes" id="UP000555564">
    <property type="component" value="Unassembled WGS sequence"/>
</dbReference>
<keyword evidence="2" id="KW-1185">Reference proteome</keyword>
<protein>
    <recommendedName>
        <fullName evidence="3">DUF2993 domain-containing protein</fullName>
    </recommendedName>
</protein>
<accession>A0A7X0IDI2</accession>
<dbReference type="Pfam" id="PF11209">
    <property type="entry name" value="LmeA"/>
    <property type="match status" value="1"/>
</dbReference>
<dbReference type="EMBL" id="JACHIU010000001">
    <property type="protein sequence ID" value="MBB6471687.1"/>
    <property type="molecule type" value="Genomic_DNA"/>
</dbReference>
<evidence type="ECO:0000313" key="2">
    <source>
        <dbReference type="Proteomes" id="UP000555564"/>
    </source>
</evidence>
<name>A0A7X0IDI2_9ACTN</name>
<organism evidence="1 2">
    <name type="scientific">Sphaerisporangium rubeum</name>
    <dbReference type="NCBI Taxonomy" id="321317"/>
    <lineage>
        <taxon>Bacteria</taxon>
        <taxon>Bacillati</taxon>
        <taxon>Actinomycetota</taxon>
        <taxon>Actinomycetes</taxon>
        <taxon>Streptosporangiales</taxon>
        <taxon>Streptosporangiaceae</taxon>
        <taxon>Sphaerisporangium</taxon>
    </lineage>
</organism>
<gene>
    <name evidence="1" type="ORF">BJ992_001118</name>
</gene>
<evidence type="ECO:0008006" key="3">
    <source>
        <dbReference type="Google" id="ProtNLM"/>
    </source>
</evidence>
<comment type="caution">
    <text evidence="1">The sequence shown here is derived from an EMBL/GenBank/DDBJ whole genome shotgun (WGS) entry which is preliminary data.</text>
</comment>
<dbReference type="InterPro" id="IPR021373">
    <property type="entry name" value="DUF2993"/>
</dbReference>
<reference evidence="1 2" key="1">
    <citation type="submission" date="2020-08" db="EMBL/GenBank/DDBJ databases">
        <title>Sequencing the genomes of 1000 actinobacteria strains.</title>
        <authorList>
            <person name="Klenk H.-P."/>
        </authorList>
    </citation>
    <scope>NUCLEOTIDE SEQUENCE [LARGE SCALE GENOMIC DNA]</scope>
    <source>
        <strain evidence="1 2">DSM 44936</strain>
    </source>
</reference>
<dbReference type="AlphaFoldDB" id="A0A7X0IDI2"/>